<dbReference type="InterPro" id="IPR011011">
    <property type="entry name" value="Znf_FYVE_PHD"/>
</dbReference>
<feature type="transmembrane region" description="Helical" evidence="2">
    <location>
        <begin position="262"/>
        <end position="282"/>
    </location>
</feature>
<dbReference type="PANTHER" id="PTHR31970:SF9">
    <property type="entry name" value="MOLYBDATE TRANSPORTER 2"/>
    <property type="match status" value="1"/>
</dbReference>
<feature type="compositionally biased region" description="Polar residues" evidence="1">
    <location>
        <begin position="784"/>
        <end position="797"/>
    </location>
</feature>
<feature type="transmembrane region" description="Helical" evidence="2">
    <location>
        <begin position="294"/>
        <end position="316"/>
    </location>
</feature>
<dbReference type="GeneID" id="18764841"/>
<gene>
    <name evidence="3" type="ORF">MBM_08906</name>
</gene>
<dbReference type="Proteomes" id="UP000006753">
    <property type="component" value="Unassembled WGS sequence"/>
</dbReference>
<dbReference type="KEGG" id="mbe:MBM_08906"/>
<feature type="region of interest" description="Disordered" evidence="1">
    <location>
        <begin position="436"/>
        <end position="457"/>
    </location>
</feature>
<dbReference type="AlphaFoldDB" id="K1WL11"/>
<keyword evidence="2" id="KW-1133">Transmembrane helix</keyword>
<reference evidence="3 4" key="1">
    <citation type="journal article" date="2012" name="BMC Genomics">
        <title>Sequencing the genome of Marssonina brunnea reveals fungus-poplar co-evolution.</title>
        <authorList>
            <person name="Zhu S."/>
            <person name="Cao Y.-Z."/>
            <person name="Jiang C."/>
            <person name="Tan B.-Y."/>
            <person name="Wang Z."/>
            <person name="Feng S."/>
            <person name="Zhang L."/>
            <person name="Su X.-H."/>
            <person name="Brejova B."/>
            <person name="Vinar T."/>
            <person name="Xu M."/>
            <person name="Wang M.-X."/>
            <person name="Zhang S.-G."/>
            <person name="Huang M.-R."/>
            <person name="Wu R."/>
            <person name="Zhou Y."/>
        </authorList>
    </citation>
    <scope>NUCLEOTIDE SEQUENCE [LARGE SCALE GENOMIC DNA]</scope>
    <source>
        <strain evidence="3 4">MB_m1</strain>
    </source>
</reference>
<dbReference type="InterPro" id="IPR031563">
    <property type="entry name" value="MOT1/MOT2"/>
</dbReference>
<feature type="transmembrane region" description="Helical" evidence="2">
    <location>
        <begin position="94"/>
        <end position="117"/>
    </location>
</feature>
<feature type="region of interest" description="Disordered" evidence="1">
    <location>
        <begin position="358"/>
        <end position="385"/>
    </location>
</feature>
<feature type="transmembrane region" description="Helical" evidence="2">
    <location>
        <begin position="181"/>
        <end position="199"/>
    </location>
</feature>
<dbReference type="GO" id="GO:0015098">
    <property type="term" value="F:molybdate ion transmembrane transporter activity"/>
    <property type="evidence" value="ECO:0007669"/>
    <property type="project" value="InterPro"/>
</dbReference>
<dbReference type="SUPFAM" id="SSF57903">
    <property type="entry name" value="FYVE/PHD zinc finger"/>
    <property type="match status" value="1"/>
</dbReference>
<name>K1WL11_MARBU</name>
<dbReference type="OrthoDB" id="5402974at2759"/>
<dbReference type="eggNOG" id="ENOG502QRGR">
    <property type="taxonomic scope" value="Eukaryota"/>
</dbReference>
<evidence type="ECO:0000256" key="2">
    <source>
        <dbReference type="SAM" id="Phobius"/>
    </source>
</evidence>
<feature type="transmembrane region" description="Helical" evidence="2">
    <location>
        <begin position="51"/>
        <end position="74"/>
    </location>
</feature>
<evidence type="ECO:0000313" key="3">
    <source>
        <dbReference type="EMBL" id="EKD12952.1"/>
    </source>
</evidence>
<evidence type="ECO:0000313" key="4">
    <source>
        <dbReference type="Proteomes" id="UP000006753"/>
    </source>
</evidence>
<organism evidence="3 4">
    <name type="scientific">Marssonina brunnea f. sp. multigermtubi (strain MB_m1)</name>
    <name type="common">Marssonina leaf spot fungus</name>
    <dbReference type="NCBI Taxonomy" id="1072389"/>
    <lineage>
        <taxon>Eukaryota</taxon>
        <taxon>Fungi</taxon>
        <taxon>Dikarya</taxon>
        <taxon>Ascomycota</taxon>
        <taxon>Pezizomycotina</taxon>
        <taxon>Leotiomycetes</taxon>
        <taxon>Helotiales</taxon>
        <taxon>Drepanopezizaceae</taxon>
        <taxon>Drepanopeziza</taxon>
    </lineage>
</organism>
<sequence length="874" mass="94865">MTFPNIRRLHANNIATLRKSPLSEISGSLGDLGTLLPLMIALAVNNSISLSATLVFSGFWNILTGVLFGIPLPVQPMKAIAAVAIARNFSVEETISAGFTTSGFVFLFSITGLLRWFTRVIPTPVVKGIQVGAGLSLVSSAGTRLLLPLGWTTPNGEDNFIWALLAFIALLATQKMQRVPYALLIFLVGLVLSLFIAGGRNIPSFRMWHPNTILPSWTAFKTGALDAGLGQIPLTTLNSIVAVAHLSADLLPQIPTPGVTEIGISVALMNLIGGWFGAMPVCHGSGGLAAQYRFGARSGASIILLGIFKIVLGLLFGENLIGLVREYPKGLLGVMVLAAGLELAKVGESLNYGARDLWETPDPPLGNEQSEEEGLKQQRTPSDEERKERWMVMLMTVGCLLASKNDGVGFVAGMLCHFFNHAPKVWAERENRGLRRGGRSDRYARRTGQATTDEDEEEQLLVETKMVVFLDLEDEAEPPELLQGHWSIQHDRAHAGVMRRLDINAGHYQTGRRERGTERENPNKNKAITEALACYPMIISLASHIDLNTLDALSLTCRQIRVNLLQYRTQLIASTLHCENEEVELDPEHTFRYRARAADWYFVEGGTIGAGAGKFGDCARDMVGECRRCGRVVCRNCIIKPPAPVLLRHRHRRICNPCSKAPLSSLIGGISDSPNEVSSAASPTKPLGADTLRQQICNCPTEGVWLCQPCGRSLRSADNEYEGIWKWRTRYLPSLGGLGVGIGEGDRGVPCGRGDECVAAREVESEIDCDAEDAREIDIHSRAASPTSSPGSAHCSGSGSGQMLGPGYARHEIEGIGGVVKKKLVRMVKVGACVPEWGDEKDAGRFLVKEQEGVARSWCGWCWRVVPGAKDVVG</sequence>
<dbReference type="HOGENOM" id="CLU_328745_0_0_1"/>
<evidence type="ECO:0000256" key="1">
    <source>
        <dbReference type="SAM" id="MobiDB-lite"/>
    </source>
</evidence>
<dbReference type="InParanoid" id="K1WL11"/>
<accession>K1WL11</accession>
<keyword evidence="2" id="KW-0472">Membrane</keyword>
<keyword evidence="4" id="KW-1185">Reference proteome</keyword>
<dbReference type="EMBL" id="JH921453">
    <property type="protein sequence ID" value="EKD12952.1"/>
    <property type="molecule type" value="Genomic_DNA"/>
</dbReference>
<dbReference type="PANTHER" id="PTHR31970">
    <property type="match status" value="1"/>
</dbReference>
<dbReference type="Pfam" id="PF16983">
    <property type="entry name" value="MFS_MOT1"/>
    <property type="match status" value="2"/>
</dbReference>
<dbReference type="CDD" id="cd00065">
    <property type="entry name" value="FYVE_like_SF"/>
    <property type="match status" value="1"/>
</dbReference>
<proteinExistence type="predicted"/>
<feature type="region of interest" description="Disordered" evidence="1">
    <location>
        <begin position="782"/>
        <end position="802"/>
    </location>
</feature>
<keyword evidence="2" id="KW-0812">Transmembrane</keyword>
<protein>
    <submittedName>
        <fullName evidence="3">Sulfate transporter</fullName>
    </submittedName>
</protein>
<feature type="compositionally biased region" description="Basic and acidic residues" evidence="1">
    <location>
        <begin position="373"/>
        <end position="385"/>
    </location>
</feature>